<accession>A0A090MU47</accession>
<comment type="caution">
    <text evidence="2">The sequence shown here is derived from an EMBL/GenBank/DDBJ whole genome shotgun (WGS) entry which is preliminary data.</text>
</comment>
<dbReference type="Proteomes" id="UP000035762">
    <property type="component" value="Unassembled WGS sequence"/>
</dbReference>
<dbReference type="AlphaFoldDB" id="A0A090MU47"/>
<reference evidence="2 3" key="1">
    <citation type="journal article" date="2014" name="Genome Announc.">
        <title>Genome Sequence of Afipia felis Strain 76713, Isolated in Hospital Water Using an Amoeba Co-Culture Procedure.</title>
        <authorList>
            <person name="Benamar S."/>
            <person name="La Scola B."/>
            <person name="Croce O."/>
        </authorList>
    </citation>
    <scope>NUCLEOTIDE SEQUENCE [LARGE SCALE GENOMIC DNA]</scope>
    <source>
        <strain evidence="2 3">76713</strain>
    </source>
</reference>
<keyword evidence="3" id="KW-1185">Reference proteome</keyword>
<gene>
    <name evidence="2" type="ORF">BN961_03214</name>
</gene>
<dbReference type="STRING" id="1035.BN961_03214"/>
<evidence type="ECO:0000313" key="3">
    <source>
        <dbReference type="Proteomes" id="UP000035762"/>
    </source>
</evidence>
<evidence type="ECO:0000256" key="1">
    <source>
        <dbReference type="SAM" id="MobiDB-lite"/>
    </source>
</evidence>
<evidence type="ECO:0000313" key="2">
    <source>
        <dbReference type="EMBL" id="CEG09782.1"/>
    </source>
</evidence>
<sequence>MTIFRLDDTEILALPAKKAAPSIGVGMTRLYELINAGEIESYRDGKARKVVVASLKAYVERQVAAEAAKPRVGWTNRATEVRMGKKNASRRRRRAG</sequence>
<proteinExistence type="predicted"/>
<feature type="region of interest" description="Disordered" evidence="1">
    <location>
        <begin position="77"/>
        <end position="96"/>
    </location>
</feature>
<organism evidence="2 3">
    <name type="scientific">Afipia felis</name>
    <name type="common">Cat scratch disease bacillus</name>
    <dbReference type="NCBI Taxonomy" id="1035"/>
    <lineage>
        <taxon>Bacteria</taxon>
        <taxon>Pseudomonadati</taxon>
        <taxon>Pseudomonadota</taxon>
        <taxon>Alphaproteobacteria</taxon>
        <taxon>Hyphomicrobiales</taxon>
        <taxon>Nitrobacteraceae</taxon>
        <taxon>Afipia</taxon>
    </lineage>
</organism>
<protein>
    <recommendedName>
        <fullName evidence="4">DNA binding domain, excisionase family</fullName>
    </recommendedName>
</protein>
<feature type="compositionally biased region" description="Basic residues" evidence="1">
    <location>
        <begin position="84"/>
        <end position="96"/>
    </location>
</feature>
<name>A0A090MU47_AFIFE</name>
<evidence type="ECO:0008006" key="4">
    <source>
        <dbReference type="Google" id="ProtNLM"/>
    </source>
</evidence>
<dbReference type="RefSeq" id="WP_048757576.1">
    <property type="nucleotide sequence ID" value="NZ_CCAZ020000002.1"/>
</dbReference>
<dbReference type="EMBL" id="CCAZ020000002">
    <property type="protein sequence ID" value="CEG09782.1"/>
    <property type="molecule type" value="Genomic_DNA"/>
</dbReference>